<feature type="domain" description="FecR protein" evidence="2">
    <location>
        <begin position="188"/>
        <end position="291"/>
    </location>
</feature>
<dbReference type="Pfam" id="PF16344">
    <property type="entry name" value="FecR_C"/>
    <property type="match status" value="1"/>
</dbReference>
<keyword evidence="1" id="KW-1133">Transmembrane helix</keyword>
<sequence>MDQIKLYTRQLVAEAMSLMQNGKVESLPMYDNEDFIGKITYEELQAFLKYNQKSGNINAHKLNFELGTALITIKRMRREAQQRPVRSTLGKQFIIGLSSVAAVALVLLGLTSLFFKPVPIVPSVESNVIVASSKNILLTLANGENIPLNEAKTGVAVKDHILTYIDGGKVAGQERLATNSQQLILNIPRGGMYQMVLPDGSKVWLNAASSLKFPSTFAGATQRRVELNGEAYFEIAKVTRPLQQSNKQSAVRVPFIVVSNGQEIEVLGTHFNVSAYSNEKNVTTTLLEGSVCIRPSQNSMLSASLDPSTLDFMGGIKGKSGLGKAVMLKPNQEATLINDKISVKRVDAEEAIAWRNGEFTFRNAPLESIMRMVARWYDVEVVYQNKEVGTALIGGTMIRSNKIPQVLQMLELTANVHFKVEGRRITVIE</sequence>
<dbReference type="Gene3D" id="2.60.120.1440">
    <property type="match status" value="1"/>
</dbReference>
<evidence type="ECO:0000259" key="3">
    <source>
        <dbReference type="Pfam" id="PF16344"/>
    </source>
</evidence>
<reference evidence="4" key="1">
    <citation type="submission" date="2023-03" db="EMBL/GenBank/DDBJ databases">
        <title>Andean soil-derived lignocellulolytic bacterial consortium as a source of novel taxa and putative plastic-active enzymes.</title>
        <authorList>
            <person name="Diaz-Garcia L."/>
            <person name="Chuvochina M."/>
            <person name="Feuerriegel G."/>
            <person name="Bunk B."/>
            <person name="Sproer C."/>
            <person name="Streit W.R."/>
            <person name="Rodriguez L.M."/>
            <person name="Overmann J."/>
            <person name="Jimenez D.J."/>
        </authorList>
    </citation>
    <scope>NUCLEOTIDE SEQUENCE</scope>
    <source>
        <strain evidence="4">MAG 3858</strain>
    </source>
</reference>
<feature type="domain" description="Protein FecR C-terminal" evidence="3">
    <location>
        <begin position="358"/>
        <end position="427"/>
    </location>
</feature>
<evidence type="ECO:0000256" key="1">
    <source>
        <dbReference type="SAM" id="Phobius"/>
    </source>
</evidence>
<protein>
    <submittedName>
        <fullName evidence="4">FecR family protein</fullName>
    </submittedName>
</protein>
<dbReference type="InterPro" id="IPR006860">
    <property type="entry name" value="FecR"/>
</dbReference>
<keyword evidence="1" id="KW-0472">Membrane</keyword>
<evidence type="ECO:0000259" key="2">
    <source>
        <dbReference type="Pfam" id="PF04773"/>
    </source>
</evidence>
<dbReference type="PANTHER" id="PTHR30273:SF2">
    <property type="entry name" value="PROTEIN FECR"/>
    <property type="match status" value="1"/>
</dbReference>
<name>A0AAJ5W7K2_9SPHI</name>
<keyword evidence="1" id="KW-0812">Transmembrane</keyword>
<dbReference type="InterPro" id="IPR032508">
    <property type="entry name" value="FecR_C"/>
</dbReference>
<evidence type="ECO:0000313" key="5">
    <source>
        <dbReference type="Proteomes" id="UP001214530"/>
    </source>
</evidence>
<organism evidence="4 5">
    <name type="scientific">Candidatus Pedobacter colombiensis</name>
    <dbReference type="NCBI Taxonomy" id="3121371"/>
    <lineage>
        <taxon>Bacteria</taxon>
        <taxon>Pseudomonadati</taxon>
        <taxon>Bacteroidota</taxon>
        <taxon>Sphingobacteriia</taxon>
        <taxon>Sphingobacteriales</taxon>
        <taxon>Sphingobacteriaceae</taxon>
        <taxon>Pedobacter</taxon>
    </lineage>
</organism>
<dbReference type="InterPro" id="IPR012373">
    <property type="entry name" value="Ferrdict_sens_TM"/>
</dbReference>
<dbReference type="GO" id="GO:0016989">
    <property type="term" value="F:sigma factor antagonist activity"/>
    <property type="evidence" value="ECO:0007669"/>
    <property type="project" value="TreeGrafter"/>
</dbReference>
<accession>A0AAJ5W7K2</accession>
<dbReference type="EMBL" id="CP119313">
    <property type="protein sequence ID" value="WEK18613.1"/>
    <property type="molecule type" value="Genomic_DNA"/>
</dbReference>
<dbReference type="PANTHER" id="PTHR30273">
    <property type="entry name" value="PERIPLASMIC SIGNAL SENSOR AND SIGMA FACTOR ACTIVATOR FECR-RELATED"/>
    <property type="match status" value="1"/>
</dbReference>
<evidence type="ECO:0000313" key="4">
    <source>
        <dbReference type="EMBL" id="WEK18613.1"/>
    </source>
</evidence>
<dbReference type="AlphaFoldDB" id="A0AAJ5W7K2"/>
<gene>
    <name evidence="4" type="ORF">P0Y49_17635</name>
</gene>
<dbReference type="Proteomes" id="UP001214530">
    <property type="component" value="Chromosome"/>
</dbReference>
<dbReference type="Gene3D" id="3.55.50.30">
    <property type="match status" value="1"/>
</dbReference>
<proteinExistence type="predicted"/>
<dbReference type="Pfam" id="PF04773">
    <property type="entry name" value="FecR"/>
    <property type="match status" value="1"/>
</dbReference>
<feature type="transmembrane region" description="Helical" evidence="1">
    <location>
        <begin position="93"/>
        <end position="115"/>
    </location>
</feature>